<proteinExistence type="predicted"/>
<organism evidence="1 2">
    <name type="scientific">Portunus trituberculatus</name>
    <name type="common">Swimming crab</name>
    <name type="synonym">Neptunus trituberculatus</name>
    <dbReference type="NCBI Taxonomy" id="210409"/>
    <lineage>
        <taxon>Eukaryota</taxon>
        <taxon>Metazoa</taxon>
        <taxon>Ecdysozoa</taxon>
        <taxon>Arthropoda</taxon>
        <taxon>Crustacea</taxon>
        <taxon>Multicrustacea</taxon>
        <taxon>Malacostraca</taxon>
        <taxon>Eumalacostraca</taxon>
        <taxon>Eucarida</taxon>
        <taxon>Decapoda</taxon>
        <taxon>Pleocyemata</taxon>
        <taxon>Brachyura</taxon>
        <taxon>Eubrachyura</taxon>
        <taxon>Portunoidea</taxon>
        <taxon>Portunidae</taxon>
        <taxon>Portuninae</taxon>
        <taxon>Portunus</taxon>
    </lineage>
</organism>
<comment type="caution">
    <text evidence="1">The sequence shown here is derived from an EMBL/GenBank/DDBJ whole genome shotgun (WGS) entry which is preliminary data.</text>
</comment>
<reference evidence="1 2" key="1">
    <citation type="submission" date="2019-05" db="EMBL/GenBank/DDBJ databases">
        <title>Another draft genome of Portunus trituberculatus and its Hox gene families provides insights of decapod evolution.</title>
        <authorList>
            <person name="Jeong J.-H."/>
            <person name="Song I."/>
            <person name="Kim S."/>
            <person name="Choi T."/>
            <person name="Kim D."/>
            <person name="Ryu S."/>
            <person name="Kim W."/>
        </authorList>
    </citation>
    <scope>NUCLEOTIDE SEQUENCE [LARGE SCALE GENOMIC DNA]</scope>
    <source>
        <tissue evidence="1">Muscle</tissue>
    </source>
</reference>
<dbReference type="EMBL" id="VSRR010040795">
    <property type="protein sequence ID" value="MPC75296.1"/>
    <property type="molecule type" value="Genomic_DNA"/>
</dbReference>
<evidence type="ECO:0000313" key="1">
    <source>
        <dbReference type="EMBL" id="MPC75296.1"/>
    </source>
</evidence>
<dbReference type="Proteomes" id="UP000324222">
    <property type="component" value="Unassembled WGS sequence"/>
</dbReference>
<accession>A0A5B7I020</accession>
<protein>
    <submittedName>
        <fullName evidence="1">Uncharacterized protein</fullName>
    </submittedName>
</protein>
<sequence length="117" mass="13085">MIDTSRRAAWECSGLWRQLLALNRLRKWCHELPNTVILDNRISALLPCDITLLLRLGCPAPLLRCVGPVVCSYSDLDGDNASSGVVTRTPHRTSRHSRLTLPLPAAGMCYCPLCYFF</sequence>
<dbReference type="AlphaFoldDB" id="A0A5B7I020"/>
<evidence type="ECO:0000313" key="2">
    <source>
        <dbReference type="Proteomes" id="UP000324222"/>
    </source>
</evidence>
<name>A0A5B7I020_PORTR</name>
<gene>
    <name evidence="1" type="ORF">E2C01_069682</name>
</gene>
<keyword evidence="2" id="KW-1185">Reference proteome</keyword>